<sequence>MRSWRFGIRYLHASALIICTIPFIRSFTNPEDVIDIKMVESSDQETKALSQQDGKHLMKIHDQEIDQVLAPVDEDTGAETSTSTNYLLSAYAPEFGPSKASNPRNTPKIQHSASQQFGSNHPHGIIMILNDA</sequence>
<dbReference type="HOGENOM" id="CLU_1917518_0_0_1"/>
<feature type="region of interest" description="Disordered" evidence="1">
    <location>
        <begin position="94"/>
        <end position="123"/>
    </location>
</feature>
<name>F4SAG1_MELLP</name>
<accession>F4SAG1</accession>
<dbReference type="VEuPathDB" id="FungiDB:MELLADRAFT_69366"/>
<evidence type="ECO:0000313" key="3">
    <source>
        <dbReference type="Proteomes" id="UP000001072"/>
    </source>
</evidence>
<dbReference type="RefSeq" id="XP_007418341.1">
    <property type="nucleotide sequence ID" value="XM_007418279.1"/>
</dbReference>
<dbReference type="InParanoid" id="F4SAG1"/>
<reference evidence="3" key="1">
    <citation type="journal article" date="2011" name="Proc. Natl. Acad. Sci. U.S.A.">
        <title>Obligate biotrophy features unraveled by the genomic analysis of rust fungi.</title>
        <authorList>
            <person name="Duplessis S."/>
            <person name="Cuomo C.A."/>
            <person name="Lin Y.-C."/>
            <person name="Aerts A."/>
            <person name="Tisserant E."/>
            <person name="Veneault-Fourrey C."/>
            <person name="Joly D.L."/>
            <person name="Hacquard S."/>
            <person name="Amselem J."/>
            <person name="Cantarel B.L."/>
            <person name="Chiu R."/>
            <person name="Coutinho P.M."/>
            <person name="Feau N."/>
            <person name="Field M."/>
            <person name="Frey P."/>
            <person name="Gelhaye E."/>
            <person name="Goldberg J."/>
            <person name="Grabherr M.G."/>
            <person name="Kodira C.D."/>
            <person name="Kohler A."/>
            <person name="Kuees U."/>
            <person name="Lindquist E.A."/>
            <person name="Lucas S.M."/>
            <person name="Mago R."/>
            <person name="Mauceli E."/>
            <person name="Morin E."/>
            <person name="Murat C."/>
            <person name="Pangilinan J.L."/>
            <person name="Park R."/>
            <person name="Pearson M."/>
            <person name="Quesneville H."/>
            <person name="Rouhier N."/>
            <person name="Sakthikumar S."/>
            <person name="Salamov A.A."/>
            <person name="Schmutz J."/>
            <person name="Selles B."/>
            <person name="Shapiro H."/>
            <person name="Tanguay P."/>
            <person name="Tuskan G.A."/>
            <person name="Henrissat B."/>
            <person name="Van de Peer Y."/>
            <person name="Rouze P."/>
            <person name="Ellis J.G."/>
            <person name="Dodds P.N."/>
            <person name="Schein J.E."/>
            <person name="Zhong S."/>
            <person name="Hamelin R.C."/>
            <person name="Grigoriev I.V."/>
            <person name="Szabo L.J."/>
            <person name="Martin F."/>
        </authorList>
    </citation>
    <scope>NUCLEOTIDE SEQUENCE [LARGE SCALE GENOMIC DNA]</scope>
    <source>
        <strain evidence="3">98AG31 / pathotype 3-4-7</strain>
    </source>
</reference>
<dbReference type="Proteomes" id="UP000001072">
    <property type="component" value="Unassembled WGS sequence"/>
</dbReference>
<dbReference type="KEGG" id="mlr:MELLADRAFT_69366"/>
<protein>
    <submittedName>
        <fullName evidence="2">Uncharacterized protein</fullName>
    </submittedName>
</protein>
<feature type="compositionally biased region" description="Polar residues" evidence="1">
    <location>
        <begin position="99"/>
        <end position="119"/>
    </location>
</feature>
<dbReference type="AlphaFoldDB" id="F4SAG1"/>
<dbReference type="GeneID" id="18931225"/>
<keyword evidence="3" id="KW-1185">Reference proteome</keyword>
<dbReference type="EMBL" id="GL883177">
    <property type="protein sequence ID" value="EGF98382.1"/>
    <property type="molecule type" value="Genomic_DNA"/>
</dbReference>
<evidence type="ECO:0000256" key="1">
    <source>
        <dbReference type="SAM" id="MobiDB-lite"/>
    </source>
</evidence>
<organism evidence="3">
    <name type="scientific">Melampsora larici-populina (strain 98AG31 / pathotype 3-4-7)</name>
    <name type="common">Poplar leaf rust fungus</name>
    <dbReference type="NCBI Taxonomy" id="747676"/>
    <lineage>
        <taxon>Eukaryota</taxon>
        <taxon>Fungi</taxon>
        <taxon>Dikarya</taxon>
        <taxon>Basidiomycota</taxon>
        <taxon>Pucciniomycotina</taxon>
        <taxon>Pucciniomycetes</taxon>
        <taxon>Pucciniales</taxon>
        <taxon>Melampsoraceae</taxon>
        <taxon>Melampsora</taxon>
    </lineage>
</organism>
<evidence type="ECO:0000313" key="2">
    <source>
        <dbReference type="EMBL" id="EGF98382.1"/>
    </source>
</evidence>
<gene>
    <name evidence="2" type="ORF">MELLADRAFT_69366</name>
</gene>
<proteinExistence type="predicted"/>